<gene>
    <name evidence="8" type="ORF">SAMN05661012_04673</name>
    <name evidence="9" type="ORF">SR876_03705</name>
</gene>
<dbReference type="OrthoDB" id="636661at2"/>
<dbReference type="STRING" id="1004.SAMN05661012_04673"/>
<evidence type="ECO:0000256" key="4">
    <source>
        <dbReference type="ARBA" id="ARBA00022679"/>
    </source>
</evidence>
<dbReference type="GO" id="GO:0000155">
    <property type="term" value="F:phosphorelay sensor kinase activity"/>
    <property type="evidence" value="ECO:0007669"/>
    <property type="project" value="InterPro"/>
</dbReference>
<dbReference type="InterPro" id="IPR050736">
    <property type="entry name" value="Sensor_HK_Regulatory"/>
</dbReference>
<organism evidence="8 10">
    <name type="scientific">Chitinophaga sancti</name>
    <dbReference type="NCBI Taxonomy" id="1004"/>
    <lineage>
        <taxon>Bacteria</taxon>
        <taxon>Pseudomonadati</taxon>
        <taxon>Bacteroidota</taxon>
        <taxon>Chitinophagia</taxon>
        <taxon>Chitinophagales</taxon>
        <taxon>Chitinophagaceae</taxon>
        <taxon>Chitinophaga</taxon>
    </lineage>
</organism>
<evidence type="ECO:0000313" key="10">
    <source>
        <dbReference type="Proteomes" id="UP000183788"/>
    </source>
</evidence>
<evidence type="ECO:0000313" key="11">
    <source>
        <dbReference type="Proteomes" id="UP001326715"/>
    </source>
</evidence>
<dbReference type="SUPFAM" id="SSF55874">
    <property type="entry name" value="ATPase domain of HSP90 chaperone/DNA topoisomerase II/histidine kinase"/>
    <property type="match status" value="1"/>
</dbReference>
<dbReference type="SMART" id="SM00387">
    <property type="entry name" value="HATPase_c"/>
    <property type="match status" value="1"/>
</dbReference>
<dbReference type="InterPro" id="IPR003661">
    <property type="entry name" value="HisK_dim/P_dom"/>
</dbReference>
<keyword evidence="5 8" id="KW-0418">Kinase</keyword>
<keyword evidence="4" id="KW-0808">Transferase</keyword>
<evidence type="ECO:0000256" key="1">
    <source>
        <dbReference type="ARBA" id="ARBA00000085"/>
    </source>
</evidence>
<evidence type="ECO:0000313" key="8">
    <source>
        <dbReference type="EMBL" id="SFW78851.1"/>
    </source>
</evidence>
<dbReference type="Gene3D" id="3.30.565.10">
    <property type="entry name" value="Histidine kinase-like ATPase, C-terminal domain"/>
    <property type="match status" value="1"/>
</dbReference>
<dbReference type="InterPro" id="IPR003594">
    <property type="entry name" value="HATPase_dom"/>
</dbReference>
<dbReference type="EMBL" id="FPIZ01000017">
    <property type="protein sequence ID" value="SFW78851.1"/>
    <property type="molecule type" value="Genomic_DNA"/>
</dbReference>
<accession>A0A1K1S3A3</accession>
<evidence type="ECO:0000259" key="7">
    <source>
        <dbReference type="PROSITE" id="PS50109"/>
    </source>
</evidence>
<dbReference type="AlphaFoldDB" id="A0A1K1S3A3"/>
<keyword evidence="6" id="KW-0902">Two-component regulatory system</keyword>
<dbReference type="InterPro" id="IPR005467">
    <property type="entry name" value="His_kinase_dom"/>
</dbReference>
<dbReference type="PROSITE" id="PS50109">
    <property type="entry name" value="HIS_KIN"/>
    <property type="match status" value="1"/>
</dbReference>
<dbReference type="Pfam" id="PF02518">
    <property type="entry name" value="HATPase_c"/>
    <property type="match status" value="1"/>
</dbReference>
<dbReference type="PRINTS" id="PR00344">
    <property type="entry name" value="BCTRLSENSOR"/>
</dbReference>
<dbReference type="RefSeq" id="WP_072363643.1">
    <property type="nucleotide sequence ID" value="NZ_CP139972.1"/>
</dbReference>
<dbReference type="PANTHER" id="PTHR43711">
    <property type="entry name" value="TWO-COMPONENT HISTIDINE KINASE"/>
    <property type="match status" value="1"/>
</dbReference>
<dbReference type="Proteomes" id="UP001326715">
    <property type="component" value="Chromosome"/>
</dbReference>
<dbReference type="InterPro" id="IPR036890">
    <property type="entry name" value="HATPase_C_sf"/>
</dbReference>
<dbReference type="CDD" id="cd00082">
    <property type="entry name" value="HisKA"/>
    <property type="match status" value="1"/>
</dbReference>
<evidence type="ECO:0000256" key="5">
    <source>
        <dbReference type="ARBA" id="ARBA00022777"/>
    </source>
</evidence>
<feature type="domain" description="Histidine kinase" evidence="7">
    <location>
        <begin position="65"/>
        <end position="282"/>
    </location>
</feature>
<dbReference type="PANTHER" id="PTHR43711:SF26">
    <property type="entry name" value="SENSOR HISTIDINE KINASE RCSC"/>
    <property type="match status" value="1"/>
</dbReference>
<evidence type="ECO:0000256" key="6">
    <source>
        <dbReference type="ARBA" id="ARBA00023012"/>
    </source>
</evidence>
<dbReference type="InterPro" id="IPR004358">
    <property type="entry name" value="Sig_transdc_His_kin-like_C"/>
</dbReference>
<reference evidence="9 11" key="2">
    <citation type="submission" date="2023-11" db="EMBL/GenBank/DDBJ databases">
        <title>MicrobeMod: A computational toolkit for identifying prokaryotic methylation and restriction-modification with nanopore sequencing.</title>
        <authorList>
            <person name="Crits-Christoph A."/>
            <person name="Kang S.C."/>
            <person name="Lee H."/>
            <person name="Ostrov N."/>
        </authorList>
    </citation>
    <scope>NUCLEOTIDE SEQUENCE [LARGE SCALE GENOMIC DNA]</scope>
    <source>
        <strain evidence="9 11">ATCC 23090</strain>
    </source>
</reference>
<dbReference type="Gene3D" id="1.10.287.130">
    <property type="match status" value="1"/>
</dbReference>
<dbReference type="EMBL" id="CP140154">
    <property type="protein sequence ID" value="WQG90588.1"/>
    <property type="molecule type" value="Genomic_DNA"/>
</dbReference>
<protein>
    <recommendedName>
        <fullName evidence="2">histidine kinase</fullName>
        <ecNumber evidence="2">2.7.13.3</ecNumber>
    </recommendedName>
</protein>
<dbReference type="EC" id="2.7.13.3" evidence="2"/>
<evidence type="ECO:0000256" key="3">
    <source>
        <dbReference type="ARBA" id="ARBA00022553"/>
    </source>
</evidence>
<evidence type="ECO:0000256" key="2">
    <source>
        <dbReference type="ARBA" id="ARBA00012438"/>
    </source>
</evidence>
<reference evidence="8 10" key="1">
    <citation type="submission" date="2016-11" db="EMBL/GenBank/DDBJ databases">
        <authorList>
            <person name="Jaros S."/>
            <person name="Januszkiewicz K."/>
            <person name="Wedrychowicz H."/>
        </authorList>
    </citation>
    <scope>NUCLEOTIDE SEQUENCE [LARGE SCALE GENOMIC DNA]</scope>
    <source>
        <strain evidence="8 10">DSM 784</strain>
    </source>
</reference>
<dbReference type="InterPro" id="IPR036097">
    <property type="entry name" value="HisK_dim/P_sf"/>
</dbReference>
<comment type="catalytic activity">
    <reaction evidence="1">
        <text>ATP + protein L-histidine = ADP + protein N-phospho-L-histidine.</text>
        <dbReference type="EC" id="2.7.13.3"/>
    </reaction>
</comment>
<keyword evidence="3" id="KW-0597">Phosphoprotein</keyword>
<name>A0A1K1S3A3_9BACT</name>
<dbReference type="Proteomes" id="UP000183788">
    <property type="component" value="Unassembled WGS sequence"/>
</dbReference>
<sequence>MALLICYAIYTGWTYDYTTSLESLIVKEALVLSHSILYIILYNILNRDNQRLAKIINSKVMYDRETTHEMRHPLNIIYGLCEALVHPKCDADTREKLIPLIHKSSELLRAYLEYALQFPKFDDEEKIAQDLKSFNLHECLENIILILTKRDYAIDIKLELSLDNEVPHTIYSNRTVIIQIVMNQLSNGIKFSKNRFDSVKLHAKTNNDILILTVEDQGKGINKVMIDRIFDPFVTTSNPHQECSGIGLSLTKKHVKRLGGTIKVDSALDIGTTFIITLPLKNDEIK</sequence>
<dbReference type="SUPFAM" id="SSF47384">
    <property type="entry name" value="Homodimeric domain of signal transducing histidine kinase"/>
    <property type="match status" value="1"/>
</dbReference>
<proteinExistence type="predicted"/>
<keyword evidence="11" id="KW-1185">Reference proteome</keyword>
<evidence type="ECO:0000313" key="9">
    <source>
        <dbReference type="EMBL" id="WQG90588.1"/>
    </source>
</evidence>